<proteinExistence type="predicted"/>
<dbReference type="SUPFAM" id="SSF55797">
    <property type="entry name" value="PR-1-like"/>
    <property type="match status" value="1"/>
</dbReference>
<protein>
    <submittedName>
        <fullName evidence="2">CAP domain-containing protein</fullName>
    </submittedName>
</protein>
<evidence type="ECO:0000313" key="2">
    <source>
        <dbReference type="EMBL" id="QKV19329.1"/>
    </source>
</evidence>
<dbReference type="Pfam" id="PF00188">
    <property type="entry name" value="CAP"/>
    <property type="match status" value="1"/>
</dbReference>
<feature type="domain" description="SCP" evidence="1">
    <location>
        <begin position="42"/>
        <end position="150"/>
    </location>
</feature>
<dbReference type="PANTHER" id="PTHR31157:SF1">
    <property type="entry name" value="SCP DOMAIN-CONTAINING PROTEIN"/>
    <property type="match status" value="1"/>
</dbReference>
<dbReference type="AlphaFoldDB" id="A0A6N1VJD1"/>
<evidence type="ECO:0000259" key="1">
    <source>
        <dbReference type="Pfam" id="PF00188"/>
    </source>
</evidence>
<name>A0A6N1VJD1_9HYPH</name>
<dbReference type="EMBL" id="CP054836">
    <property type="protein sequence ID" value="QKV19329.1"/>
    <property type="molecule type" value="Genomic_DNA"/>
</dbReference>
<gene>
    <name evidence="2" type="ORF">HTY61_13110</name>
</gene>
<evidence type="ECO:0000313" key="3">
    <source>
        <dbReference type="Proteomes" id="UP000509367"/>
    </source>
</evidence>
<dbReference type="InterPro" id="IPR014044">
    <property type="entry name" value="CAP_dom"/>
</dbReference>
<dbReference type="PROSITE" id="PS51257">
    <property type="entry name" value="PROKAR_LIPOPROTEIN"/>
    <property type="match status" value="1"/>
</dbReference>
<sequence length="153" mass="16608">MIGRRTLLLGALSAGLLSGCARIGAPGLSLAGEGAIVTGKTLAKVNALRREAGKPVLVADRALGRSALDHARYMARKGRMSHDHFARRMRRHGVSLPAAENVAEGWNDVDSMFRSFEVSPKHRANMLGDFRRMGVAVARDRNGRAYWVMQLSG</sequence>
<accession>A0A6N1VJD1</accession>
<dbReference type="Proteomes" id="UP000509367">
    <property type="component" value="Chromosome"/>
</dbReference>
<dbReference type="RefSeq" id="WP_175277221.1">
    <property type="nucleotide sequence ID" value="NZ_CP054836.1"/>
</dbReference>
<keyword evidence="3" id="KW-1185">Reference proteome</keyword>
<organism evidence="2 3">
    <name type="scientific">Oricola thermophila</name>
    <dbReference type="NCBI Taxonomy" id="2742145"/>
    <lineage>
        <taxon>Bacteria</taxon>
        <taxon>Pseudomonadati</taxon>
        <taxon>Pseudomonadota</taxon>
        <taxon>Alphaproteobacteria</taxon>
        <taxon>Hyphomicrobiales</taxon>
        <taxon>Ahrensiaceae</taxon>
        <taxon>Oricola</taxon>
    </lineage>
</organism>
<dbReference type="PANTHER" id="PTHR31157">
    <property type="entry name" value="SCP DOMAIN-CONTAINING PROTEIN"/>
    <property type="match status" value="1"/>
</dbReference>
<reference evidence="2 3" key="1">
    <citation type="submission" date="2020-06" db="EMBL/GenBank/DDBJ databases">
        <title>Oricola thermophila sp. nov. isolated from a tidal sediments.</title>
        <authorList>
            <person name="Kwon K.K."/>
            <person name="Yang S.-H."/>
            <person name="Park M.-J."/>
        </authorList>
    </citation>
    <scope>NUCLEOTIDE SEQUENCE [LARGE SCALE GENOMIC DNA]</scope>
    <source>
        <strain evidence="2 3">MEBiC13590</strain>
    </source>
</reference>
<dbReference type="InterPro" id="IPR035940">
    <property type="entry name" value="CAP_sf"/>
</dbReference>
<dbReference type="KEGG" id="orm:HTY61_13110"/>
<dbReference type="Gene3D" id="3.40.33.10">
    <property type="entry name" value="CAP"/>
    <property type="match status" value="1"/>
</dbReference>
<dbReference type="CDD" id="cd05379">
    <property type="entry name" value="CAP_bacterial"/>
    <property type="match status" value="1"/>
</dbReference>